<dbReference type="OrthoDB" id="9788327at2"/>
<dbReference type="Pfam" id="PF01841">
    <property type="entry name" value="Transglut_core"/>
    <property type="match status" value="1"/>
</dbReference>
<dbReference type="EMBL" id="RQGD01000031">
    <property type="protein sequence ID" value="TGL58689.1"/>
    <property type="molecule type" value="Genomic_DNA"/>
</dbReference>
<dbReference type="InterPro" id="IPR056564">
    <property type="entry name" value="Ig-like_KY"/>
</dbReference>
<sequence>MYNIIIMEKTIIHRSMFVALGIVSMFSFFCSSPNDRGEPVRSLQNRNGESHRAINEDSIDIHALNAPPDAEGHLDDLVIYLTEPFKNDRDKVRVIFRWTADRIAYDWKSYLSGKSKASDANSVLKTRLSVCEGYANLFTAMADKAGIESVVVSGFSKGLGYSPNQKFKVPDHAWNAVKLDGEWHLLDVTWASGVIENNSFKKVYNEYYYLTPPEQFINDHLPADKKWQLLSRPISVNDFKSAVKKHSAFYELGISELSPNSDTLKANDYLEIEIVGPPGLNFLADLNKSHDYTFVESLGTSHKILVLSPGRGKYELNIYAKHSSEQESYPAILSYTIHFQKGNVRNQFVKVYSGNFYLFSPKQRFLSEDYTYDFQIEVPHALEVAFIDSYGKWKRYSRGSNDTFYIRDSFPRGKLTINAKYGEGSWPTLVEYIVE</sequence>
<evidence type="ECO:0000313" key="2">
    <source>
        <dbReference type="EMBL" id="TGL58689.1"/>
    </source>
</evidence>
<reference evidence="2" key="1">
    <citation type="journal article" date="2019" name="PLoS Negl. Trop. Dis.">
        <title>Revisiting the worldwide diversity of Leptospira species in the environment.</title>
        <authorList>
            <person name="Vincent A.T."/>
            <person name="Schiettekatte O."/>
            <person name="Bourhy P."/>
            <person name="Veyrier F.J."/>
            <person name="Picardeau M."/>
        </authorList>
    </citation>
    <scope>NUCLEOTIDE SEQUENCE [LARGE SCALE GENOMIC DNA]</scope>
    <source>
        <strain evidence="2">201702476</strain>
    </source>
</reference>
<dbReference type="InterPro" id="IPR002931">
    <property type="entry name" value="Transglutaminase-like"/>
</dbReference>
<dbReference type="AlphaFoldDB" id="A0A4R9JZ78"/>
<dbReference type="Gene3D" id="3.10.620.30">
    <property type="match status" value="1"/>
</dbReference>
<protein>
    <recommendedName>
        <fullName evidence="1">Transglutaminase-like domain-containing protein</fullName>
    </recommendedName>
</protein>
<dbReference type="PANTHER" id="PTHR46333">
    <property type="entry name" value="CYTOKINESIS PROTEIN 3"/>
    <property type="match status" value="1"/>
</dbReference>
<feature type="domain" description="Transglutaminase-like" evidence="1">
    <location>
        <begin position="123"/>
        <end position="190"/>
    </location>
</feature>
<dbReference type="SMART" id="SM00460">
    <property type="entry name" value="TGc"/>
    <property type="match status" value="1"/>
</dbReference>
<accession>A0A4R9JZ78</accession>
<dbReference type="SUPFAM" id="SSF54001">
    <property type="entry name" value="Cysteine proteinases"/>
    <property type="match status" value="1"/>
</dbReference>
<dbReference type="Proteomes" id="UP000297693">
    <property type="component" value="Unassembled WGS sequence"/>
</dbReference>
<name>A0A4R9JZ78_9LEPT</name>
<gene>
    <name evidence="2" type="ORF">EHQ58_10250</name>
</gene>
<dbReference type="InterPro" id="IPR038765">
    <property type="entry name" value="Papain-like_cys_pep_sf"/>
</dbReference>
<proteinExistence type="predicted"/>
<organism evidence="2 3">
    <name type="scientific">Leptospira ognonensis</name>
    <dbReference type="NCBI Taxonomy" id="2484945"/>
    <lineage>
        <taxon>Bacteria</taxon>
        <taxon>Pseudomonadati</taxon>
        <taxon>Spirochaetota</taxon>
        <taxon>Spirochaetia</taxon>
        <taxon>Leptospirales</taxon>
        <taxon>Leptospiraceae</taxon>
        <taxon>Leptospira</taxon>
    </lineage>
</organism>
<dbReference type="PANTHER" id="PTHR46333:SF2">
    <property type="entry name" value="CYTOKINESIS PROTEIN 3"/>
    <property type="match status" value="1"/>
</dbReference>
<evidence type="ECO:0000259" key="1">
    <source>
        <dbReference type="SMART" id="SM00460"/>
    </source>
</evidence>
<dbReference type="Pfam" id="PF23265">
    <property type="entry name" value="Ig-like_KY"/>
    <property type="match status" value="1"/>
</dbReference>
<keyword evidence="3" id="KW-1185">Reference proteome</keyword>
<dbReference type="InterPro" id="IPR052557">
    <property type="entry name" value="CAP/Cytokinesis_protein"/>
</dbReference>
<comment type="caution">
    <text evidence="2">The sequence shown here is derived from an EMBL/GenBank/DDBJ whole genome shotgun (WGS) entry which is preliminary data.</text>
</comment>
<dbReference type="GO" id="GO:0005737">
    <property type="term" value="C:cytoplasm"/>
    <property type="evidence" value="ECO:0007669"/>
    <property type="project" value="TreeGrafter"/>
</dbReference>
<evidence type="ECO:0000313" key="3">
    <source>
        <dbReference type="Proteomes" id="UP000297693"/>
    </source>
</evidence>